<sequence>EIVLNISHFTDNRTKNLGVDQLKIEVTPERMLVSKCCDEVRDYVEERSGEDPPVKGIQEEKNPFNELKGSCVIS</sequence>
<feature type="domain" description="G protein gamma" evidence="6">
    <location>
        <begin position="5"/>
        <end position="74"/>
    </location>
</feature>
<keyword evidence="8" id="KW-1185">Reference proteome</keyword>
<evidence type="ECO:0000259" key="6">
    <source>
        <dbReference type="PROSITE" id="PS50058"/>
    </source>
</evidence>
<dbReference type="GeneTree" id="ENSGT00990000204321"/>
<evidence type="ECO:0000256" key="3">
    <source>
        <dbReference type="ARBA" id="ARBA00023136"/>
    </source>
</evidence>
<dbReference type="SMART" id="SM01224">
    <property type="entry name" value="G_gamma"/>
    <property type="match status" value="1"/>
</dbReference>
<evidence type="ECO:0000256" key="1">
    <source>
        <dbReference type="ARBA" id="ARBA00007431"/>
    </source>
</evidence>
<dbReference type="Proteomes" id="UP000694391">
    <property type="component" value="Unplaced"/>
</dbReference>
<proteinExistence type="inferred from homology"/>
<dbReference type="Ensembl" id="ENSCAFT00020003682.1">
    <property type="protein sequence ID" value="ENSCAFP00020003165.1"/>
    <property type="gene ID" value="ENSCAFG00020002686.1"/>
</dbReference>
<dbReference type="PANTHER" id="PTHR13809">
    <property type="entry name" value="GUANINE NUCLEOTIDE-BINDING PROTEIN GAMMA SUBUNIT"/>
    <property type="match status" value="1"/>
</dbReference>
<dbReference type="GO" id="GO:0007186">
    <property type="term" value="P:G protein-coupled receptor signaling pathway"/>
    <property type="evidence" value="ECO:0007669"/>
    <property type="project" value="InterPro"/>
</dbReference>
<dbReference type="InterPro" id="IPR036284">
    <property type="entry name" value="GGL_sf"/>
</dbReference>
<comment type="similarity">
    <text evidence="1 5">Belongs to the G protein gamma family.</text>
</comment>
<dbReference type="InterPro" id="IPR001770">
    <property type="entry name" value="G-protein_gamma"/>
</dbReference>
<keyword evidence="4 5" id="KW-0807">Transducer</keyword>
<keyword evidence="3 5" id="KW-0472">Membrane</keyword>
<comment type="function">
    <text evidence="5">Guanine nucleotide-binding proteins (G proteins) are involved as a modulator or transducer in various transmembrane signaling systems. The beta and gamma chains are required for the GTPase activity, for replacement of GDP by GTP, and for G protein-effector interaction.</text>
</comment>
<accession>A0A8C0JP19</accession>
<organism evidence="7 8">
    <name type="scientific">Canis lupus dingo</name>
    <name type="common">dingo</name>
    <dbReference type="NCBI Taxonomy" id="286419"/>
    <lineage>
        <taxon>Eukaryota</taxon>
        <taxon>Metazoa</taxon>
        <taxon>Chordata</taxon>
        <taxon>Craniata</taxon>
        <taxon>Vertebrata</taxon>
        <taxon>Euteleostomi</taxon>
        <taxon>Mammalia</taxon>
        <taxon>Eutheria</taxon>
        <taxon>Laurasiatheria</taxon>
        <taxon>Carnivora</taxon>
        <taxon>Caniformia</taxon>
        <taxon>Canidae</taxon>
        <taxon>Canis</taxon>
    </lineage>
</organism>
<dbReference type="SMART" id="SM00224">
    <property type="entry name" value="GGL"/>
    <property type="match status" value="1"/>
</dbReference>
<evidence type="ECO:0000313" key="8">
    <source>
        <dbReference type="Proteomes" id="UP000694391"/>
    </source>
</evidence>
<evidence type="ECO:0000256" key="2">
    <source>
        <dbReference type="ARBA" id="ARBA00022475"/>
    </source>
</evidence>
<dbReference type="GO" id="GO:0005834">
    <property type="term" value="C:heterotrimeric G-protein complex"/>
    <property type="evidence" value="ECO:0007669"/>
    <property type="project" value="InterPro"/>
</dbReference>
<dbReference type="CDD" id="cd00068">
    <property type="entry name" value="GGL"/>
    <property type="match status" value="1"/>
</dbReference>
<comment type="subunit">
    <text evidence="5">G proteins are composed of 3 units; alpha, beta and gamma.</text>
</comment>
<keyword evidence="2 5" id="KW-1003">Cell membrane</keyword>
<dbReference type="PROSITE" id="PS50058">
    <property type="entry name" value="G_PROTEIN_GAMMA"/>
    <property type="match status" value="1"/>
</dbReference>
<dbReference type="Gene3D" id="4.10.260.10">
    <property type="entry name" value="Transducin (heterotrimeric G protein), gamma chain"/>
    <property type="match status" value="1"/>
</dbReference>
<dbReference type="PRINTS" id="PR00321">
    <property type="entry name" value="GPROTEING"/>
</dbReference>
<comment type="subcellular location">
    <subcellularLocation>
        <location evidence="5">Cell membrane</location>
        <topology evidence="5">Lipid-anchor</topology>
        <orientation evidence="5">Cytoplasmic side</orientation>
    </subcellularLocation>
</comment>
<protein>
    <recommendedName>
        <fullName evidence="5">Guanine nucleotide-binding protein subunit gamma</fullName>
    </recommendedName>
</protein>
<dbReference type="InterPro" id="IPR015898">
    <property type="entry name" value="G-protein_gamma-like_dom"/>
</dbReference>
<evidence type="ECO:0000313" key="7">
    <source>
        <dbReference type="Ensembl" id="ENSCAFP00020003165.1"/>
    </source>
</evidence>
<reference evidence="7" key="2">
    <citation type="submission" date="2025-09" db="UniProtKB">
        <authorList>
            <consortium name="Ensembl"/>
        </authorList>
    </citation>
    <scope>IDENTIFICATION</scope>
</reference>
<dbReference type="Pfam" id="PF00631">
    <property type="entry name" value="G-gamma"/>
    <property type="match status" value="1"/>
</dbReference>
<dbReference type="GO" id="GO:0031681">
    <property type="term" value="F:G-protein beta-subunit binding"/>
    <property type="evidence" value="ECO:0007669"/>
    <property type="project" value="InterPro"/>
</dbReference>
<name>A0A8C0JP19_CANLU</name>
<dbReference type="SUPFAM" id="SSF48670">
    <property type="entry name" value="Transducin (heterotrimeric G protein), gamma chain"/>
    <property type="match status" value="1"/>
</dbReference>
<dbReference type="AlphaFoldDB" id="A0A8C0JP19"/>
<keyword evidence="5" id="KW-0449">Lipoprotein</keyword>
<reference evidence="7" key="1">
    <citation type="submission" date="2025-08" db="UniProtKB">
        <authorList>
            <consortium name="Ensembl"/>
        </authorList>
    </citation>
    <scope>IDENTIFICATION</scope>
</reference>
<evidence type="ECO:0000256" key="5">
    <source>
        <dbReference type="RuleBase" id="RU004973"/>
    </source>
</evidence>
<evidence type="ECO:0000256" key="4">
    <source>
        <dbReference type="ARBA" id="ARBA00023224"/>
    </source>
</evidence>